<keyword evidence="1" id="KW-0472">Membrane</keyword>
<dbReference type="RefSeq" id="WP_231593960.1">
    <property type="nucleotide sequence ID" value="NZ_CP107027.1"/>
</dbReference>
<evidence type="ECO:0000313" key="3">
    <source>
        <dbReference type="Proteomes" id="UP001163104"/>
    </source>
</evidence>
<evidence type="ECO:0000256" key="1">
    <source>
        <dbReference type="SAM" id="Phobius"/>
    </source>
</evidence>
<evidence type="ECO:0000313" key="2">
    <source>
        <dbReference type="EMBL" id="UYG97790.1"/>
    </source>
</evidence>
<keyword evidence="1" id="KW-1133">Transmembrane helix</keyword>
<keyword evidence="1" id="KW-0812">Transmembrane</keyword>
<name>A0AA46SLV6_CYTFI</name>
<organism evidence="2 3">
    <name type="scientific">Cytobacillus firmus</name>
    <name type="common">Bacillus firmus</name>
    <dbReference type="NCBI Taxonomy" id="1399"/>
    <lineage>
        <taxon>Bacteria</taxon>
        <taxon>Bacillati</taxon>
        <taxon>Bacillota</taxon>
        <taxon>Bacilli</taxon>
        <taxon>Bacillales</taxon>
        <taxon>Bacillaceae</taxon>
        <taxon>Cytobacillus</taxon>
    </lineage>
</organism>
<gene>
    <name evidence="2" type="ORF">OD459_00075</name>
</gene>
<sequence length="38" mass="4374">MISLKRADGFKKWPSTISCLVCGSLGFYFFLCQLLPFR</sequence>
<protein>
    <submittedName>
        <fullName evidence="2">Uncharacterized protein</fullName>
    </submittedName>
</protein>
<accession>A0AA46SLV6</accession>
<feature type="transmembrane region" description="Helical" evidence="1">
    <location>
        <begin position="12"/>
        <end position="31"/>
    </location>
</feature>
<reference evidence="2" key="1">
    <citation type="submission" date="2022-10" db="EMBL/GenBank/DDBJ databases">
        <title>Mechanism of multi-heavy metal repair in Cytobacillus Firmus M7.</title>
        <authorList>
            <person name="Li X."/>
            <person name="Yu C."/>
        </authorList>
    </citation>
    <scope>NUCLEOTIDE SEQUENCE</scope>
    <source>
        <strain evidence="2">M7</strain>
    </source>
</reference>
<dbReference type="Proteomes" id="UP001163104">
    <property type="component" value="Chromosome"/>
</dbReference>
<proteinExistence type="predicted"/>
<dbReference type="AlphaFoldDB" id="A0AA46SLV6"/>
<dbReference type="EMBL" id="CP107027">
    <property type="protein sequence ID" value="UYG97790.1"/>
    <property type="molecule type" value="Genomic_DNA"/>
</dbReference>